<protein>
    <submittedName>
        <fullName evidence="4">Unannotated protein</fullName>
    </submittedName>
</protein>
<evidence type="ECO:0000256" key="1">
    <source>
        <dbReference type="ARBA" id="ARBA00022741"/>
    </source>
</evidence>
<name>A0A6J5YT76_9ZZZZ</name>
<dbReference type="EMBL" id="CAFBIX010000082">
    <property type="protein sequence ID" value="CAB4850839.1"/>
    <property type="molecule type" value="Genomic_DNA"/>
</dbReference>
<dbReference type="HAMAP" id="MF_00632">
    <property type="entry name" value="UPF0234"/>
    <property type="match status" value="1"/>
</dbReference>
<dbReference type="EMBL" id="CAEZYC010000002">
    <property type="protein sequence ID" value="CAB4696945.1"/>
    <property type="molecule type" value="Genomic_DNA"/>
</dbReference>
<organism evidence="4">
    <name type="scientific">freshwater metagenome</name>
    <dbReference type="NCBI Taxonomy" id="449393"/>
    <lineage>
        <taxon>unclassified sequences</taxon>
        <taxon>metagenomes</taxon>
        <taxon>ecological metagenomes</taxon>
    </lineage>
</organism>
<evidence type="ECO:0000313" key="3">
    <source>
        <dbReference type="EMBL" id="CAB4330092.1"/>
    </source>
</evidence>
<reference evidence="4" key="1">
    <citation type="submission" date="2020-05" db="EMBL/GenBank/DDBJ databases">
        <authorList>
            <person name="Chiriac C."/>
            <person name="Salcher M."/>
            <person name="Ghai R."/>
            <person name="Kavagutti S V."/>
        </authorList>
    </citation>
    <scope>NUCLEOTIDE SEQUENCE</scope>
</reference>
<dbReference type="SUPFAM" id="SSF89963">
    <property type="entry name" value="YajQ-like"/>
    <property type="match status" value="2"/>
</dbReference>
<dbReference type="EMBL" id="CAFBPK010000002">
    <property type="protein sequence ID" value="CAB5009867.1"/>
    <property type="molecule type" value="Genomic_DNA"/>
</dbReference>
<evidence type="ECO:0000313" key="6">
    <source>
        <dbReference type="EMBL" id="CAB4740508.1"/>
    </source>
</evidence>
<dbReference type="AlphaFoldDB" id="A0A6J5YT76"/>
<dbReference type="InterPro" id="IPR035571">
    <property type="entry name" value="UPF0234-like_C"/>
</dbReference>
<dbReference type="GO" id="GO:0005829">
    <property type="term" value="C:cytosol"/>
    <property type="evidence" value="ECO:0007669"/>
    <property type="project" value="TreeGrafter"/>
</dbReference>
<dbReference type="PANTHER" id="PTHR30476:SF0">
    <property type="entry name" value="UPF0234 PROTEIN YAJQ"/>
    <property type="match status" value="1"/>
</dbReference>
<dbReference type="EMBL" id="CAEZZD010000009">
    <property type="protein sequence ID" value="CAB4740508.1"/>
    <property type="molecule type" value="Genomic_DNA"/>
</dbReference>
<dbReference type="InterPro" id="IPR036183">
    <property type="entry name" value="YajQ-like_sf"/>
</dbReference>
<dbReference type="Pfam" id="PF04461">
    <property type="entry name" value="YajQ"/>
    <property type="match status" value="1"/>
</dbReference>
<dbReference type="FunFam" id="3.30.70.860:FF:000004">
    <property type="entry name" value="UPF0234 protein AWC22_11905"/>
    <property type="match status" value="1"/>
</dbReference>
<dbReference type="InterPro" id="IPR007551">
    <property type="entry name" value="YajQ/Smlt4090-like"/>
</dbReference>
<dbReference type="CDD" id="cd11740">
    <property type="entry name" value="YajQ_like"/>
    <property type="match status" value="1"/>
</dbReference>
<gene>
    <name evidence="5" type="ORF">UFOPK2648_00085</name>
    <name evidence="6" type="ORF">UFOPK2824_00117</name>
    <name evidence="7" type="ORF">UFOPK3037_00559</name>
    <name evidence="8" type="ORF">UFOPK3278_01329</name>
    <name evidence="3" type="ORF">UFOPK3406_00097</name>
    <name evidence="4" type="ORF">UFOPK3925_00188</name>
    <name evidence="9" type="ORF">UFOPK4097_00256</name>
</gene>
<dbReference type="EMBL" id="CAESAD010000001">
    <property type="protein sequence ID" value="CAB4331083.1"/>
    <property type="molecule type" value="Genomic_DNA"/>
</dbReference>
<evidence type="ECO:0000313" key="9">
    <source>
        <dbReference type="EMBL" id="CAB5009867.1"/>
    </source>
</evidence>
<sequence>MADSSMDIVSKVDRQEADNALGQAAKELATRFDFKGTETSIEWKGELGVEITSSTEDRAKAALEVFREKLIKRGVSLKSFTAGDPRVSGKDYKINGDFKAGISQEQAKKISKLIRDEGPKNAKTQIQGEELRVTGKSRDDLQEVQQLLNESELDFAVQFTNYR</sequence>
<evidence type="ECO:0000313" key="5">
    <source>
        <dbReference type="EMBL" id="CAB4696945.1"/>
    </source>
</evidence>
<dbReference type="GO" id="GO:0000166">
    <property type="term" value="F:nucleotide binding"/>
    <property type="evidence" value="ECO:0007669"/>
    <property type="project" value="UniProtKB-KW"/>
</dbReference>
<dbReference type="InterPro" id="IPR035570">
    <property type="entry name" value="UPF0234_N"/>
</dbReference>
<accession>A0A6J5YT76</accession>
<evidence type="ECO:0000313" key="8">
    <source>
        <dbReference type="EMBL" id="CAB4850839.1"/>
    </source>
</evidence>
<keyword evidence="1" id="KW-0547">Nucleotide-binding</keyword>
<comment type="similarity">
    <text evidence="2">Belongs to the YajQ family.</text>
</comment>
<proteinExistence type="inferred from homology"/>
<evidence type="ECO:0000256" key="2">
    <source>
        <dbReference type="ARBA" id="ARBA00093450"/>
    </source>
</evidence>
<evidence type="ECO:0000313" key="4">
    <source>
        <dbReference type="EMBL" id="CAB4331083.1"/>
    </source>
</evidence>
<dbReference type="Gene3D" id="3.30.70.860">
    <property type="match status" value="1"/>
</dbReference>
<dbReference type="NCBIfam" id="NF003819">
    <property type="entry name" value="PRK05412.1"/>
    <property type="match status" value="1"/>
</dbReference>
<dbReference type="EMBL" id="CAESAI010000001">
    <property type="protein sequence ID" value="CAB4330092.1"/>
    <property type="molecule type" value="Genomic_DNA"/>
</dbReference>
<evidence type="ECO:0000313" key="7">
    <source>
        <dbReference type="EMBL" id="CAB4799896.1"/>
    </source>
</evidence>
<dbReference type="EMBL" id="CAFAAO010000005">
    <property type="protein sequence ID" value="CAB4799896.1"/>
    <property type="molecule type" value="Genomic_DNA"/>
</dbReference>
<dbReference type="Gene3D" id="3.30.70.990">
    <property type="entry name" value="YajQ-like, domain 2"/>
    <property type="match status" value="1"/>
</dbReference>
<dbReference type="PANTHER" id="PTHR30476">
    <property type="entry name" value="UPF0234 PROTEIN YAJQ"/>
    <property type="match status" value="1"/>
</dbReference>